<comment type="pathway">
    <text evidence="4">Porphyrin-containing compound metabolism; chlorophyll biosynthesis.</text>
</comment>
<keyword evidence="11 13" id="KW-0627">Porphyrin biosynthesis</keyword>
<dbReference type="InterPro" id="IPR038071">
    <property type="entry name" value="UROD/MetE-like_sf"/>
</dbReference>
<keyword evidence="15" id="KW-0732">Signal</keyword>
<evidence type="ECO:0000256" key="10">
    <source>
        <dbReference type="ARBA" id="ARBA00023239"/>
    </source>
</evidence>
<comment type="catalytic activity">
    <reaction evidence="12 13">
        <text>uroporphyrinogen III + 4 H(+) = coproporphyrinogen III + 4 CO2</text>
        <dbReference type="Rhea" id="RHEA:19865"/>
        <dbReference type="ChEBI" id="CHEBI:15378"/>
        <dbReference type="ChEBI" id="CHEBI:16526"/>
        <dbReference type="ChEBI" id="CHEBI:57308"/>
        <dbReference type="ChEBI" id="CHEBI:57309"/>
        <dbReference type="EC" id="4.1.1.37"/>
    </reaction>
</comment>
<dbReference type="Pfam" id="PF12222">
    <property type="entry name" value="PNGaseA"/>
    <property type="match status" value="1"/>
</dbReference>
<evidence type="ECO:0000313" key="19">
    <source>
        <dbReference type="Proteomes" id="UP000701853"/>
    </source>
</evidence>
<evidence type="ECO:0000259" key="17">
    <source>
        <dbReference type="PROSITE" id="PS00907"/>
    </source>
</evidence>
<comment type="caution">
    <text evidence="18">The sequence shown here is derived from an EMBL/GenBank/DDBJ whole genome shotgun (WGS) entry which is preliminary data.</text>
</comment>
<feature type="chain" id="PRO_5035316680" description="Uroporphyrinogen decarboxylase" evidence="15">
    <location>
        <begin position="25"/>
        <end position="1232"/>
    </location>
</feature>
<evidence type="ECO:0000313" key="18">
    <source>
        <dbReference type="EMBL" id="KAG8502487.1"/>
    </source>
</evidence>
<reference evidence="18 19" key="1">
    <citation type="journal article" date="2021" name="bioRxiv">
        <title>The Gossypium anomalum genome as a resource for cotton improvement and evolutionary analysis of hybrid incompatibility.</title>
        <authorList>
            <person name="Grover C.E."/>
            <person name="Yuan D."/>
            <person name="Arick M.A."/>
            <person name="Miller E.R."/>
            <person name="Hu G."/>
            <person name="Peterson D.G."/>
            <person name="Wendel J.F."/>
            <person name="Udall J.A."/>
        </authorList>
    </citation>
    <scope>NUCLEOTIDE SEQUENCE [LARGE SCALE GENOMIC DNA]</scope>
    <source>
        <strain evidence="18">JFW-Udall</strain>
        <tissue evidence="18">Leaf</tissue>
    </source>
</reference>
<evidence type="ECO:0000256" key="3">
    <source>
        <dbReference type="ARBA" id="ARBA00004804"/>
    </source>
</evidence>
<dbReference type="EC" id="4.1.1.37" evidence="7 13"/>
<dbReference type="PROSITE" id="PS00906">
    <property type="entry name" value="UROD_1"/>
    <property type="match status" value="1"/>
</dbReference>
<dbReference type="GO" id="GO:0015995">
    <property type="term" value="P:chlorophyll biosynthetic process"/>
    <property type="evidence" value="ECO:0007669"/>
    <property type="project" value="UniProtKB-KW"/>
</dbReference>
<dbReference type="EMBL" id="JAHUZN010000001">
    <property type="protein sequence ID" value="KAG8502487.1"/>
    <property type="molecule type" value="Genomic_DNA"/>
</dbReference>
<evidence type="ECO:0000256" key="11">
    <source>
        <dbReference type="ARBA" id="ARBA00023244"/>
    </source>
</evidence>
<dbReference type="AlphaFoldDB" id="A0A8J5ZJP4"/>
<evidence type="ECO:0000256" key="1">
    <source>
        <dbReference type="ARBA" id="ARBA00002448"/>
    </source>
</evidence>
<evidence type="ECO:0000259" key="16">
    <source>
        <dbReference type="PROSITE" id="PS00906"/>
    </source>
</evidence>
<dbReference type="Gene3D" id="3.20.20.210">
    <property type="match status" value="1"/>
</dbReference>
<dbReference type="CDD" id="cd00717">
    <property type="entry name" value="URO-D"/>
    <property type="match status" value="1"/>
</dbReference>
<evidence type="ECO:0000256" key="4">
    <source>
        <dbReference type="ARBA" id="ARBA00005173"/>
    </source>
</evidence>
<evidence type="ECO:0000256" key="13">
    <source>
        <dbReference type="RuleBase" id="RU000554"/>
    </source>
</evidence>
<feature type="signal peptide" evidence="15">
    <location>
        <begin position="1"/>
        <end position="24"/>
    </location>
</feature>
<dbReference type="OrthoDB" id="339900at2759"/>
<dbReference type="GO" id="GO:0006782">
    <property type="term" value="P:protoporphyrinogen IX biosynthetic process"/>
    <property type="evidence" value="ECO:0007669"/>
    <property type="project" value="UniProtKB-UniPathway"/>
</dbReference>
<comment type="subunit">
    <text evidence="6">Homodimer.</text>
</comment>
<proteinExistence type="inferred from homology"/>
<dbReference type="PANTHER" id="PTHR31104">
    <property type="entry name" value="PEPTIDE-N4-(N-ACETYL-BETA-GLUCOSAMINYL)ASPARAGINE AMIDASE A PROTEIN"/>
    <property type="match status" value="1"/>
</dbReference>
<dbReference type="UniPathway" id="UPA00251">
    <property type="reaction ID" value="UER00321"/>
</dbReference>
<comment type="pathway">
    <text evidence="3 13">Porphyrin-containing compound metabolism; protoporphyrin-IX biosynthesis; coproporphyrinogen-III from 5-aminolevulinate: step 4/4.</text>
</comment>
<gene>
    <name evidence="18" type="ORF">CXB51_000358</name>
</gene>
<keyword evidence="9" id="KW-0149">Chlorophyll biosynthesis</keyword>
<name>A0A8J5ZJP4_9ROSI</name>
<keyword evidence="8 13" id="KW-0210">Decarboxylase</keyword>
<evidence type="ECO:0000256" key="2">
    <source>
        <dbReference type="ARBA" id="ARBA00004229"/>
    </source>
</evidence>
<dbReference type="Proteomes" id="UP000701853">
    <property type="component" value="Chromosome 1"/>
</dbReference>
<evidence type="ECO:0000256" key="15">
    <source>
        <dbReference type="SAM" id="SignalP"/>
    </source>
</evidence>
<keyword evidence="19" id="KW-1185">Reference proteome</keyword>
<dbReference type="HAMAP" id="MF_00218">
    <property type="entry name" value="URO_D"/>
    <property type="match status" value="1"/>
</dbReference>
<dbReference type="SUPFAM" id="SSF51726">
    <property type="entry name" value="UROD/MetE-like"/>
    <property type="match status" value="1"/>
</dbReference>
<evidence type="ECO:0000256" key="7">
    <source>
        <dbReference type="ARBA" id="ARBA00012288"/>
    </source>
</evidence>
<comment type="subcellular location">
    <subcellularLocation>
        <location evidence="2">Plastid</location>
        <location evidence="2">Chloroplast</location>
    </subcellularLocation>
</comment>
<dbReference type="PROSITE" id="PS00907">
    <property type="entry name" value="UROD_2"/>
    <property type="match status" value="1"/>
</dbReference>
<feature type="domain" description="Uroporphyrinogen decarboxylase (URO-D)" evidence="17">
    <location>
        <begin position="879"/>
        <end position="895"/>
    </location>
</feature>
<dbReference type="NCBIfam" id="TIGR01464">
    <property type="entry name" value="hemE"/>
    <property type="match status" value="1"/>
</dbReference>
<sequence>MASSFSPLLFFLPLLFLDPLFCKANLHHSKTFLRSSLISQPLTNATILPTLFFEVTKPINVPTTTPCTLSVLQHDFGFTYGKPPVLANYSFPSNCPYQEFSKIVLEWNATCKGRQFDRIFGVWLSGVELLRSCTAEPRATGIIWSVKKDITRYSSLLLSNKTQTFAIYMGNLVDKTYNGVYHVNVTLYFYPAVEKMNLYEEKARNLGSGFGSKADLIIPFSRDLPLNDGLWYEIENSTDVKVKEFEIPQNVYRAVLEVYVSFHENDEFWYGNLPNEYIAANNLTGFAGNGPFREVVVSLDDEVVGAIWPFTVVYTGGINPLLWRPISGIGSFDLPTYDIEISPFLGSLLDGQKHKLSFGVTNALNVWYIDANLHLWLDSNSAKTEGKLLQHKVAPLAVSSVLDFKGLNGTFVTNTSRFVSSTGWVKSTYGTVTTESIQDLRYSNSMLMGKDGNLQIVNQTIHFEDSVYAKLPTSNVESKKSLKRFHLYLYTDDVDQGNGTLSMVANVTLGFNEKKFKDADARSPSSSLRNLQQGKGVMVIKDNLVVSGVGSTQQSYNYDGSKFCYSRNISSSNYTILHDEVRNTCNKRAKSHFGYGLSRRWSFPARRAFLTSHLAFMVSVYVKRFLWDVASDCRTSAKLQSSVSQVLLINKKEKRMSFFTLRSACSSLGVQSSSLTVQLGFHSNENNNFLGAFVSSPKRTKIKKFSIACSSTTSGKERQEHSCLWTLEMLSTYALYLHSSFLLDPLLVKAARGEPVSRPPAWMMRQAGRYMSVYRKLAEKHPSFRERSETTDLIVEISLQPWEAFHPDGVIIFSDILTPLPAFGVPFDIEEVRGPVIQSPICSEDCLKALHPIDLEKLHFVGESLKILRQEVGDHAAVLGFVGAPWTIATYIVEGGTTRTYTTVKSMCHTAPNLLRALLSHLTKAISEYIIYQVESGAHCIQIFDSWGGQLPPDMWEKWSKPYITKIVSLVQNKCPKIPLVLYINGNGGLLERMKGTGVDVIGLDWTVDMADGRKRLGNDISVQGNVDPAYLFSPLPAVTEEIQRVVKCAGPRGHILNLGHGVLVGTPEEAVAHFFEVTKSLKYDSSSQNHAMEECKLDDQLIISIDWSGPLRGMHHIMHGHALSGDITITMEEAILLKSDKYSINYHCFMSFSGRTAKRIFELRPFQQKECRFCLPYFEFSIWECESSLSAARLEASKKSPFLQHKRSGLQEYGLHRSVLKCANIMIDVFS</sequence>
<dbReference type="InterPro" id="IPR056948">
    <property type="entry name" value="PNGaseA_N"/>
</dbReference>
<dbReference type="FunFam" id="3.20.20.210:FF:000006">
    <property type="entry name" value="Uroporphyrinogen decarboxylase"/>
    <property type="match status" value="1"/>
</dbReference>
<dbReference type="InterPro" id="IPR000257">
    <property type="entry name" value="Uroporphyrinogen_deCOase"/>
</dbReference>
<organism evidence="18 19">
    <name type="scientific">Gossypium anomalum</name>
    <dbReference type="NCBI Taxonomy" id="47600"/>
    <lineage>
        <taxon>Eukaryota</taxon>
        <taxon>Viridiplantae</taxon>
        <taxon>Streptophyta</taxon>
        <taxon>Embryophyta</taxon>
        <taxon>Tracheophyta</taxon>
        <taxon>Spermatophyta</taxon>
        <taxon>Magnoliopsida</taxon>
        <taxon>eudicotyledons</taxon>
        <taxon>Gunneridae</taxon>
        <taxon>Pentapetalae</taxon>
        <taxon>rosids</taxon>
        <taxon>malvids</taxon>
        <taxon>Malvales</taxon>
        <taxon>Malvaceae</taxon>
        <taxon>Malvoideae</taxon>
        <taxon>Gossypium</taxon>
    </lineage>
</organism>
<evidence type="ECO:0000256" key="12">
    <source>
        <dbReference type="ARBA" id="ARBA00048033"/>
    </source>
</evidence>
<feature type="domain" description="Uroporphyrinogen decarboxylase (URO-D)" evidence="16">
    <location>
        <begin position="760"/>
        <end position="769"/>
    </location>
</feature>
<dbReference type="GO" id="GO:0004853">
    <property type="term" value="F:uroporphyrinogen decarboxylase activity"/>
    <property type="evidence" value="ECO:0007669"/>
    <property type="project" value="UniProtKB-EC"/>
</dbReference>
<accession>A0A8J5ZJP4</accession>
<evidence type="ECO:0000256" key="9">
    <source>
        <dbReference type="ARBA" id="ARBA00023171"/>
    </source>
</evidence>
<dbReference type="Pfam" id="PF01208">
    <property type="entry name" value="URO-D"/>
    <property type="match status" value="1"/>
</dbReference>
<evidence type="ECO:0000256" key="14">
    <source>
        <dbReference type="RuleBase" id="RU004169"/>
    </source>
</evidence>
<comment type="similarity">
    <text evidence="5 14">Belongs to the uroporphyrinogen decarboxylase family.</text>
</comment>
<evidence type="ECO:0000256" key="8">
    <source>
        <dbReference type="ARBA" id="ARBA00022793"/>
    </source>
</evidence>
<dbReference type="InterPro" id="IPR006361">
    <property type="entry name" value="Uroporphyrinogen_deCO2ase_HemE"/>
</dbReference>
<protein>
    <recommendedName>
        <fullName evidence="7 13">Uroporphyrinogen decarboxylase</fullName>
        <ecNumber evidence="7 13">4.1.1.37</ecNumber>
    </recommendedName>
</protein>
<evidence type="ECO:0000256" key="5">
    <source>
        <dbReference type="ARBA" id="ARBA00009935"/>
    </source>
</evidence>
<keyword evidence="10 13" id="KW-0456">Lyase</keyword>
<dbReference type="Pfam" id="PF25156">
    <property type="entry name" value="PNGase_A_C"/>
    <property type="match status" value="1"/>
</dbReference>
<dbReference type="InterPro" id="IPR021102">
    <property type="entry name" value="PNGase_A"/>
</dbReference>
<dbReference type="GO" id="GO:0009507">
    <property type="term" value="C:chloroplast"/>
    <property type="evidence" value="ECO:0007669"/>
    <property type="project" value="UniProtKB-SubCell"/>
</dbReference>
<comment type="function">
    <text evidence="1">Catalyzes the decarboxylation of four acetate groups of uroporphyrinogen-III to yield coproporphyrinogen-III.</text>
</comment>
<evidence type="ECO:0000256" key="6">
    <source>
        <dbReference type="ARBA" id="ARBA00011738"/>
    </source>
</evidence>